<comment type="caution">
    <text evidence="7">The sequence shown here is derived from an EMBL/GenBank/DDBJ whole genome shotgun (WGS) entry which is preliminary data.</text>
</comment>
<keyword evidence="4" id="KW-0472">Membrane</keyword>
<comment type="subcellular location">
    <subcellularLocation>
        <location evidence="1">Cell membrane</location>
        <topology evidence="1">Lipid-anchor</topology>
    </subcellularLocation>
</comment>
<reference evidence="7 8" key="1">
    <citation type="submission" date="2019-11" db="EMBL/GenBank/DDBJ databases">
        <title>Draft genome of Amycolatopsis RM579.</title>
        <authorList>
            <person name="Duangmal K."/>
            <person name="Mingma R."/>
        </authorList>
    </citation>
    <scope>NUCLEOTIDE SEQUENCE [LARGE SCALE GENOMIC DNA]</scope>
    <source>
        <strain evidence="7 8">RM579</strain>
    </source>
</reference>
<dbReference type="InterPro" id="IPR032018">
    <property type="entry name" value="LppA/LppB/LprP"/>
</dbReference>
<dbReference type="Gene3D" id="3.30.2030.20">
    <property type="match status" value="1"/>
</dbReference>
<dbReference type="EMBL" id="WMBA01000006">
    <property type="protein sequence ID" value="MTD53647.1"/>
    <property type="molecule type" value="Genomic_DNA"/>
</dbReference>
<accession>A0A6N7YL68</accession>
<organism evidence="7 8">
    <name type="scientific">Amycolatopsis pithecellobii</name>
    <dbReference type="NCBI Taxonomy" id="664692"/>
    <lineage>
        <taxon>Bacteria</taxon>
        <taxon>Bacillati</taxon>
        <taxon>Actinomycetota</taxon>
        <taxon>Actinomycetes</taxon>
        <taxon>Pseudonocardiales</taxon>
        <taxon>Pseudonocardiaceae</taxon>
        <taxon>Amycolatopsis</taxon>
    </lineage>
</organism>
<evidence type="ECO:0000256" key="4">
    <source>
        <dbReference type="ARBA" id="ARBA00023136"/>
    </source>
</evidence>
<keyword evidence="2" id="KW-1003">Cell membrane</keyword>
<name>A0A6N7YL68_9PSEU</name>
<keyword evidence="6" id="KW-0449">Lipoprotein</keyword>
<evidence type="ECO:0000313" key="7">
    <source>
        <dbReference type="EMBL" id="MTD53647.1"/>
    </source>
</evidence>
<keyword evidence="8" id="KW-1185">Reference proteome</keyword>
<gene>
    <name evidence="7" type="ORF">GKO32_06560</name>
</gene>
<evidence type="ECO:0000256" key="6">
    <source>
        <dbReference type="ARBA" id="ARBA00023288"/>
    </source>
</evidence>
<dbReference type="Pfam" id="PF16708">
    <property type="entry name" value="LppA"/>
    <property type="match status" value="1"/>
</dbReference>
<dbReference type="GO" id="GO:0005886">
    <property type="term" value="C:plasma membrane"/>
    <property type="evidence" value="ECO:0007669"/>
    <property type="project" value="UniProtKB-SubCell"/>
</dbReference>
<evidence type="ECO:0000256" key="5">
    <source>
        <dbReference type="ARBA" id="ARBA00023139"/>
    </source>
</evidence>
<keyword evidence="5" id="KW-0564">Palmitate</keyword>
<dbReference type="AlphaFoldDB" id="A0A6N7YL68"/>
<protein>
    <submittedName>
        <fullName evidence="7">Uncharacterized protein</fullName>
    </submittedName>
</protein>
<evidence type="ECO:0000256" key="2">
    <source>
        <dbReference type="ARBA" id="ARBA00022475"/>
    </source>
</evidence>
<sequence>MNTDLDSVFAMLMQRPDIDEATRHYQQLDNELLQALSQAIPSLSPWQGDDDGSGSSCGGDYPGIDFDGDTYSFPSHFVTGNLPDADYEKALEVIGSVAQRYGFAPRPQRLHDAPGSHDAMFHNVNDDGEISFGTALNTSLRVSLGCHLTVEAKKRGHPSSTGTP</sequence>
<proteinExistence type="predicted"/>
<dbReference type="Proteomes" id="UP000440096">
    <property type="component" value="Unassembled WGS sequence"/>
</dbReference>
<dbReference type="OrthoDB" id="3692710at2"/>
<evidence type="ECO:0000256" key="1">
    <source>
        <dbReference type="ARBA" id="ARBA00004193"/>
    </source>
</evidence>
<keyword evidence="3" id="KW-0732">Signal</keyword>
<evidence type="ECO:0000313" key="8">
    <source>
        <dbReference type="Proteomes" id="UP000440096"/>
    </source>
</evidence>
<evidence type="ECO:0000256" key="3">
    <source>
        <dbReference type="ARBA" id="ARBA00022729"/>
    </source>
</evidence>